<reference evidence="1" key="1">
    <citation type="submission" date="2020-08" db="EMBL/GenBank/DDBJ databases">
        <title>Multicomponent nature underlies the extraordinary mechanical properties of spider dragline silk.</title>
        <authorList>
            <person name="Kono N."/>
            <person name="Nakamura H."/>
            <person name="Mori M."/>
            <person name="Yoshida Y."/>
            <person name="Ohtoshi R."/>
            <person name="Malay A.D."/>
            <person name="Moran D.A.P."/>
            <person name="Tomita M."/>
            <person name="Numata K."/>
            <person name="Arakawa K."/>
        </authorList>
    </citation>
    <scope>NUCLEOTIDE SEQUENCE</scope>
</reference>
<proteinExistence type="predicted"/>
<organism evidence="1 2">
    <name type="scientific">Nephila pilipes</name>
    <name type="common">Giant wood spider</name>
    <name type="synonym">Nephila maculata</name>
    <dbReference type="NCBI Taxonomy" id="299642"/>
    <lineage>
        <taxon>Eukaryota</taxon>
        <taxon>Metazoa</taxon>
        <taxon>Ecdysozoa</taxon>
        <taxon>Arthropoda</taxon>
        <taxon>Chelicerata</taxon>
        <taxon>Arachnida</taxon>
        <taxon>Araneae</taxon>
        <taxon>Araneomorphae</taxon>
        <taxon>Entelegynae</taxon>
        <taxon>Araneoidea</taxon>
        <taxon>Nephilidae</taxon>
        <taxon>Nephila</taxon>
    </lineage>
</organism>
<dbReference type="Proteomes" id="UP000887013">
    <property type="component" value="Unassembled WGS sequence"/>
</dbReference>
<feature type="non-terminal residue" evidence="1">
    <location>
        <position position="1"/>
    </location>
</feature>
<gene>
    <name evidence="1" type="primary">AVEN_214001_1</name>
    <name evidence="1" type="ORF">NPIL_171451</name>
</gene>
<evidence type="ECO:0000313" key="2">
    <source>
        <dbReference type="Proteomes" id="UP000887013"/>
    </source>
</evidence>
<comment type="caution">
    <text evidence="1">The sequence shown here is derived from an EMBL/GenBank/DDBJ whole genome shotgun (WGS) entry which is preliminary data.</text>
</comment>
<dbReference type="AlphaFoldDB" id="A0A8X6MP11"/>
<dbReference type="OrthoDB" id="10455405at2759"/>
<dbReference type="EMBL" id="BMAW01095493">
    <property type="protein sequence ID" value="GFS70437.1"/>
    <property type="molecule type" value="Genomic_DNA"/>
</dbReference>
<sequence>VMSGSLSFDNPLIIPMDPVASYYTLWFPRTVDSSSIQCKLGDAIVTLTQKNKKTLISSVTFEAILDDSNNVSCIQPSQNKPPLLTQVQKTSEKGHYFDFDVWYHDTT</sequence>
<accession>A0A8X6MP11</accession>
<evidence type="ECO:0000313" key="1">
    <source>
        <dbReference type="EMBL" id="GFS70437.1"/>
    </source>
</evidence>
<protein>
    <submittedName>
        <fullName evidence="1">Uncharacterized protein</fullName>
    </submittedName>
</protein>
<keyword evidence="2" id="KW-1185">Reference proteome</keyword>
<name>A0A8X6MP11_NEPPI</name>